<dbReference type="EMBL" id="PQXK01000202">
    <property type="protein sequence ID" value="TGO34337.1"/>
    <property type="molecule type" value="Genomic_DNA"/>
</dbReference>
<evidence type="ECO:0000313" key="8">
    <source>
        <dbReference type="EMBL" id="TGO34337.1"/>
    </source>
</evidence>
<keyword evidence="5" id="KW-0378">Hydrolase</keyword>
<feature type="compositionally biased region" description="Polar residues" evidence="6">
    <location>
        <begin position="561"/>
        <end position="582"/>
    </location>
</feature>
<proteinExistence type="inferred from homology"/>
<feature type="compositionally biased region" description="Polar residues" evidence="6">
    <location>
        <begin position="1141"/>
        <end position="1163"/>
    </location>
</feature>
<feature type="compositionally biased region" description="Basic and acidic residues" evidence="6">
    <location>
        <begin position="477"/>
        <end position="487"/>
    </location>
</feature>
<keyword evidence="3" id="KW-0645">Protease</keyword>
<feature type="compositionally biased region" description="Low complexity" evidence="6">
    <location>
        <begin position="53"/>
        <end position="64"/>
    </location>
</feature>
<feature type="compositionally biased region" description="Basic and acidic residues" evidence="6">
    <location>
        <begin position="1363"/>
        <end position="1381"/>
    </location>
</feature>
<feature type="compositionally biased region" description="Polar residues" evidence="6">
    <location>
        <begin position="418"/>
        <end position="439"/>
    </location>
</feature>
<feature type="region of interest" description="Disordered" evidence="6">
    <location>
        <begin position="339"/>
        <end position="442"/>
    </location>
</feature>
<keyword evidence="4" id="KW-0833">Ubl conjugation pathway</keyword>
<dbReference type="GO" id="GO:0070139">
    <property type="term" value="F:SUMO-specific endopeptidase activity"/>
    <property type="evidence" value="ECO:0007669"/>
    <property type="project" value="TreeGrafter"/>
</dbReference>
<evidence type="ECO:0000256" key="5">
    <source>
        <dbReference type="ARBA" id="ARBA00022801"/>
    </source>
</evidence>
<feature type="compositionally biased region" description="Acidic residues" evidence="6">
    <location>
        <begin position="627"/>
        <end position="637"/>
    </location>
</feature>
<sequence length="1698" mass="190899">MTTKVLCITTCPSNPRENQQTGSERPLNSMNSILRPLIWRKFQDDNRSRSSEESNNGTNSTPNSDADEIDGILKHYEAPPSKNKALNLVVMDGSESDDAEVTSKTTTTQKRALMITRTSIKYEDIQPLETNSKVFTANDNIHRTTQQQCIYEKRNSEGAQISHPRPSFIDAIESISSKSTVSKIYHPRMNLQHISETDGHYEVRIDKGFQQKSFESKLVSNTSISHIDDLEEPETSNIHFQKVSNLANIEICNANNEKPRIQHINDFDGLDDHSPITLVDDAPKEGDTDSSKIVQPVKWRFANRYWKNTSTRMYNTSSAVRLLFVLLLTEKICSSRTAQSSEAFKETSAKMTRPALQGGKRPVNRLGNAQNTPSYSHTRSFEPFNLQSERPNKKQKTEQALLSNGTGGGPNQFEHEANQSQGPVSQIPIQSQYNSSPHQENGIRSKVKSFEAYTVAEYQAVNDLVKPRKDKRKRHKVNSDHHSESQGHTHGNSGFKAQQTANAKRLTNGSHLEDIRDPISNEEDELQAPHSASKSVPRVVIPSSGNSHLAAAHQAPCSRANELQKSSHVANSQLKRRIPSNSVQKRGVLGELQLEDGSEDELSQGNPLEVSHVKRAIKSRQNPEVNNDGEDDVDMESSLDRRGDMTKWGSDIFDDQKLQQRDHRQSFTVESLFSPTFYWLRPGKIQKRCLVLDKSGVIGLVNDREIISDFSIKASAILDITIGRESCKLVIHKSKGSGLMKDADMLIEFSGILEIQNFLESIEPFLKDVEVKWVENSEIDQRFHRTRETLEKRNDQVANKRSRAESLPEDVQLLTSNQDRRTAQRAQLLGHDDQQAQHYNLSRAKRQKIHEKMQMPPSQQNKNDSSDPIEPAEFYASSSKINGRRASLRSAERPKSYKPTSDARSPSPERWSEVNRDWEKNWEKSVVYPKSGKKTATVDKQDIYRLDNGEFLNDNLIMFYLLWLEQKHTELATRVYVHNTFFYASLTKAAKGRKGINYEAVERWTAKVDLLSYDYIIVPVNENTHWYVAIICNAPRLLNMEIKQSPQYIEDGVQSEQDREIESRSASKLTTPSKSPQSTPVRSVSDKDETGVDNSFGELSLAHGKETENPIDLEPAKKFPPSNHGLPSASLEKDPDDTTVDKSATNVIDLAQSSSPPTKSNSVAKGKRIHPIRTYDPKQPRIITFDSLALKHSNTCGNLKDYMVAEIKAKKGMSITPPKPIGMAAKTQDKDSATGRYLGKGLPVQGNFCDCGVYLLSYIEEFFERPDSFIEDIMENKYEVDGDRNDAPAFRTKIRDILLELQKEQVQEAYAVKMIRIAKKAKKGKDIPFMTAKKTDLSKPQTASSSESIVGQQSSIATTSTLNERHDYEDTSTEAKDSLKSLPKAKEVIHISDSQDTLQEKSQEVPESISVNVIDNKPIEPRSRSRVRDREPRQTTHTVANTSKPPIHLEIRDSQEDEETTQEGADQQVLAQNPRRKPSVIDLEKDESHKGEEPTEQEPRSGTSLIGNAVNAVGNFCNLFSKSTGQATLQGEVSGLLLAHEPREDDCVQGLESLSRSGMNSPRQLESDMKSRRNGTVLRSPSPEQRGSNLAKWTGSKFNGDVMDLTGGDDPMLLDETDDSFSKLQQFPPSPPAASSRKHDRSKIKTPDMAQFGRRKTSSGTKEPSERFQDSVMEGFVNNKSLLRRDPLEAKMIAQYKH</sequence>
<feature type="compositionally biased region" description="Low complexity" evidence="6">
    <location>
        <begin position="1344"/>
        <end position="1356"/>
    </location>
</feature>
<dbReference type="PANTHER" id="PTHR46896">
    <property type="entry name" value="SENTRIN-SPECIFIC PROTEASE"/>
    <property type="match status" value="1"/>
</dbReference>
<dbReference type="GO" id="GO:0005737">
    <property type="term" value="C:cytoplasm"/>
    <property type="evidence" value="ECO:0007669"/>
    <property type="project" value="TreeGrafter"/>
</dbReference>
<feature type="region of interest" description="Disordered" evidence="6">
    <location>
        <begin position="851"/>
        <end position="914"/>
    </location>
</feature>
<feature type="compositionally biased region" description="Polar residues" evidence="6">
    <location>
        <begin position="1066"/>
        <end position="1082"/>
    </location>
</feature>
<dbReference type="Gene3D" id="3.40.395.10">
    <property type="entry name" value="Adenoviral Proteinase, Chain A"/>
    <property type="match status" value="1"/>
</dbReference>
<dbReference type="SUPFAM" id="SSF54001">
    <property type="entry name" value="Cysteine proteinases"/>
    <property type="match status" value="1"/>
</dbReference>
<feature type="compositionally biased region" description="Polar residues" evidence="6">
    <location>
        <begin position="10"/>
        <end position="30"/>
    </location>
</feature>
<dbReference type="PANTHER" id="PTHR46896:SF3">
    <property type="entry name" value="FI06413P-RELATED"/>
    <property type="match status" value="1"/>
</dbReference>
<feature type="compositionally biased region" description="Polar residues" evidence="6">
    <location>
        <begin position="1462"/>
        <end position="1471"/>
    </location>
</feature>
<accession>A0A4Z1GKR6</accession>
<feature type="region of interest" description="Disordered" evidence="6">
    <location>
        <begin position="793"/>
        <end position="818"/>
    </location>
</feature>
<organism evidence="8 9">
    <name type="scientific">Botrytis hyacinthi</name>
    <dbReference type="NCBI Taxonomy" id="278943"/>
    <lineage>
        <taxon>Eukaryota</taxon>
        <taxon>Fungi</taxon>
        <taxon>Dikarya</taxon>
        <taxon>Ascomycota</taxon>
        <taxon>Pezizomycotina</taxon>
        <taxon>Leotiomycetes</taxon>
        <taxon>Helotiales</taxon>
        <taxon>Sclerotiniaceae</taxon>
        <taxon>Botrytis</taxon>
    </lineage>
</organism>
<keyword evidence="9" id="KW-1185">Reference proteome</keyword>
<dbReference type="FunFam" id="3.30.310.130:FF:000009">
    <property type="entry name" value="Unplaced genomic scaffold supercont2.24, whole genome shotgun sequence"/>
    <property type="match status" value="1"/>
</dbReference>
<comment type="caution">
    <text evidence="8">The sequence shown here is derived from an EMBL/GenBank/DDBJ whole genome shotgun (WGS) entry which is preliminary data.</text>
</comment>
<feature type="region of interest" description="Disordered" evidence="6">
    <location>
        <begin position="1"/>
        <end position="30"/>
    </location>
</feature>
<dbReference type="InterPro" id="IPR051947">
    <property type="entry name" value="Sentrin-specific_protease"/>
</dbReference>
<feature type="domain" description="Ubiquitin-like protease family profile" evidence="7">
    <location>
        <begin position="936"/>
        <end position="1262"/>
    </location>
</feature>
<feature type="region of interest" description="Disordered" evidence="6">
    <location>
        <begin position="45"/>
        <end position="67"/>
    </location>
</feature>
<dbReference type="InterPro" id="IPR003653">
    <property type="entry name" value="Peptidase_C48_C"/>
</dbReference>
<evidence type="ECO:0000256" key="3">
    <source>
        <dbReference type="ARBA" id="ARBA00022670"/>
    </source>
</evidence>
<dbReference type="GO" id="GO:0016926">
    <property type="term" value="P:protein desumoylation"/>
    <property type="evidence" value="ECO:0007669"/>
    <property type="project" value="TreeGrafter"/>
</dbReference>
<feature type="region of interest" description="Disordered" evidence="6">
    <location>
        <begin position="522"/>
        <end position="582"/>
    </location>
</feature>
<feature type="compositionally biased region" description="Polar residues" evidence="6">
    <location>
        <begin position="367"/>
        <end position="378"/>
    </location>
</feature>
<comment type="similarity">
    <text evidence="1">Belongs to the peptidase C48 family.</text>
</comment>
<dbReference type="PROSITE" id="PS50600">
    <property type="entry name" value="ULP_PROTEASE"/>
    <property type="match status" value="1"/>
</dbReference>
<feature type="compositionally biased region" description="Polar residues" evidence="6">
    <location>
        <begin position="1435"/>
        <end position="1444"/>
    </location>
</feature>
<reference evidence="8 9" key="1">
    <citation type="submission" date="2017-12" db="EMBL/GenBank/DDBJ databases">
        <title>Comparative genomics of Botrytis spp.</title>
        <authorList>
            <person name="Valero-Jimenez C.A."/>
            <person name="Tapia P."/>
            <person name="Veloso J."/>
            <person name="Silva-Moreno E."/>
            <person name="Staats M."/>
            <person name="Valdes J.H."/>
            <person name="Van Kan J.A.L."/>
        </authorList>
    </citation>
    <scope>NUCLEOTIDE SEQUENCE [LARGE SCALE GENOMIC DNA]</scope>
    <source>
        <strain evidence="8 9">Bh0001</strain>
    </source>
</reference>
<evidence type="ECO:0000256" key="1">
    <source>
        <dbReference type="ARBA" id="ARBA00005234"/>
    </source>
</evidence>
<feature type="region of interest" description="Disordered" evidence="6">
    <location>
        <begin position="1553"/>
        <end position="1681"/>
    </location>
</feature>
<feature type="region of interest" description="Disordered" evidence="6">
    <location>
        <begin position="464"/>
        <end position="497"/>
    </location>
</feature>
<feature type="compositionally biased region" description="Polar residues" evidence="6">
    <location>
        <begin position="488"/>
        <end position="497"/>
    </location>
</feature>
<evidence type="ECO:0000256" key="2">
    <source>
        <dbReference type="ARBA" id="ARBA00022553"/>
    </source>
</evidence>
<feature type="region of interest" description="Disordered" evidence="6">
    <location>
        <begin position="1393"/>
        <end position="1505"/>
    </location>
</feature>
<evidence type="ECO:0000313" key="9">
    <source>
        <dbReference type="Proteomes" id="UP000297814"/>
    </source>
</evidence>
<feature type="compositionally biased region" description="Polar residues" evidence="6">
    <location>
        <begin position="1577"/>
        <end position="1588"/>
    </location>
</feature>
<dbReference type="GO" id="GO:0005634">
    <property type="term" value="C:nucleus"/>
    <property type="evidence" value="ECO:0007669"/>
    <property type="project" value="TreeGrafter"/>
</dbReference>
<keyword evidence="2" id="KW-0597">Phosphoprotein</keyword>
<feature type="compositionally biased region" description="Basic and acidic residues" evidence="6">
    <location>
        <begin position="1056"/>
        <end position="1065"/>
    </location>
</feature>
<feature type="region of interest" description="Disordered" evidence="6">
    <location>
        <begin position="1050"/>
        <end position="1169"/>
    </location>
</feature>
<feature type="region of interest" description="Disordered" evidence="6">
    <location>
        <begin position="615"/>
        <end position="643"/>
    </location>
</feature>
<feature type="compositionally biased region" description="Polar residues" evidence="6">
    <location>
        <begin position="1553"/>
        <end position="1564"/>
    </location>
</feature>
<protein>
    <recommendedName>
        <fullName evidence="7">Ubiquitin-like protease family profile domain-containing protein</fullName>
    </recommendedName>
</protein>
<feature type="compositionally biased region" description="Basic and acidic residues" evidence="6">
    <location>
        <begin position="1417"/>
        <end position="1434"/>
    </location>
</feature>
<dbReference type="Proteomes" id="UP000297814">
    <property type="component" value="Unassembled WGS sequence"/>
</dbReference>
<dbReference type="Pfam" id="PF02902">
    <property type="entry name" value="Peptidase_C48"/>
    <property type="match status" value="1"/>
</dbReference>
<feature type="region of interest" description="Disordered" evidence="6">
    <location>
        <begin position="1332"/>
        <end position="1381"/>
    </location>
</feature>
<gene>
    <name evidence="8" type="ORF">BHYA_0202g00150</name>
</gene>
<evidence type="ECO:0000256" key="6">
    <source>
        <dbReference type="SAM" id="MobiDB-lite"/>
    </source>
</evidence>
<dbReference type="InterPro" id="IPR038765">
    <property type="entry name" value="Papain-like_cys_pep_sf"/>
</dbReference>
<evidence type="ECO:0000259" key="7">
    <source>
        <dbReference type="PROSITE" id="PS50600"/>
    </source>
</evidence>
<name>A0A4Z1GKR6_9HELO</name>
<feature type="compositionally biased region" description="Basic and acidic residues" evidence="6">
    <location>
        <begin position="1482"/>
        <end position="1499"/>
    </location>
</feature>
<dbReference type="GO" id="GO:0006508">
    <property type="term" value="P:proteolysis"/>
    <property type="evidence" value="ECO:0007669"/>
    <property type="project" value="UniProtKB-KW"/>
</dbReference>
<evidence type="ECO:0000256" key="4">
    <source>
        <dbReference type="ARBA" id="ARBA00022786"/>
    </source>
</evidence>